<dbReference type="Proteomes" id="UP000682733">
    <property type="component" value="Unassembled WGS sequence"/>
</dbReference>
<keyword evidence="1" id="KW-0732">Signal</keyword>
<name>A0A8S2Q3W8_9BILA</name>
<dbReference type="Proteomes" id="UP000677228">
    <property type="component" value="Unassembled WGS sequence"/>
</dbReference>
<organism evidence="3 4">
    <name type="scientific">Didymodactylos carnosus</name>
    <dbReference type="NCBI Taxonomy" id="1234261"/>
    <lineage>
        <taxon>Eukaryota</taxon>
        <taxon>Metazoa</taxon>
        <taxon>Spiralia</taxon>
        <taxon>Gnathifera</taxon>
        <taxon>Rotifera</taxon>
        <taxon>Eurotatoria</taxon>
        <taxon>Bdelloidea</taxon>
        <taxon>Philodinida</taxon>
        <taxon>Philodinidae</taxon>
        <taxon>Didymodactylos</taxon>
    </lineage>
</organism>
<protein>
    <recommendedName>
        <fullName evidence="5">Envelope protein</fullName>
    </recommendedName>
</protein>
<dbReference type="AlphaFoldDB" id="A0A8S2Q3W8"/>
<feature type="chain" id="PRO_5036434679" description="Envelope protein" evidence="1">
    <location>
        <begin position="28"/>
        <end position="392"/>
    </location>
</feature>
<evidence type="ECO:0000313" key="2">
    <source>
        <dbReference type="EMBL" id="CAF1278551.1"/>
    </source>
</evidence>
<reference evidence="3" key="1">
    <citation type="submission" date="2021-02" db="EMBL/GenBank/DDBJ databases">
        <authorList>
            <person name="Nowell W R."/>
        </authorList>
    </citation>
    <scope>NUCLEOTIDE SEQUENCE</scope>
</reference>
<evidence type="ECO:0000313" key="4">
    <source>
        <dbReference type="Proteomes" id="UP000682733"/>
    </source>
</evidence>
<feature type="signal peptide" evidence="1">
    <location>
        <begin position="1"/>
        <end position="27"/>
    </location>
</feature>
<proteinExistence type="predicted"/>
<evidence type="ECO:0000256" key="1">
    <source>
        <dbReference type="SAM" id="SignalP"/>
    </source>
</evidence>
<dbReference type="EMBL" id="CAJOBA010039798">
    <property type="protein sequence ID" value="CAF4083526.1"/>
    <property type="molecule type" value="Genomic_DNA"/>
</dbReference>
<dbReference type="EMBL" id="CAJNOK010018233">
    <property type="protein sequence ID" value="CAF1278551.1"/>
    <property type="molecule type" value="Genomic_DNA"/>
</dbReference>
<sequence length="392" mass="45229">MYSYSIMCVILSSIFFLSILNIRSTSSWSIPDNDTFIIDKKTKLILQKIGNILPLTETTGIAVTIPIFHFGCFLLPPKLYSRLNICTENKNQSIKQNLLRTVEQQASKILTSATTNSSKKSFNQRFMQAWDDIDASNDRLVYLYNGFKTLQKVINTVVQQSIPILENELHYDKIHRSSDNLLKAQKNFDYLSRNELHQVIDRIFKQSEKILSLFDIPLMILINRLVALQSFHFAFNNDDNTNGNSHESQNEAIPAIYQLGNLIISNVVFIPRVRPSIPVYQVFNTPFFSSNASYQVYNLPRYIAIDYKNNQSLAWYSGDNNINTCHFGKITFCHVLPPVAYQRIEHGCLNKMFIENQSSLCSFVESSFKSPYVKYCSRNVYVNVPARWNEAW</sequence>
<gene>
    <name evidence="2" type="ORF">OVA965_LOCUS27529</name>
    <name evidence="3" type="ORF">TMI583_LOCUS28274</name>
</gene>
<evidence type="ECO:0008006" key="5">
    <source>
        <dbReference type="Google" id="ProtNLM"/>
    </source>
</evidence>
<accession>A0A8S2Q3W8</accession>
<comment type="caution">
    <text evidence="3">The sequence shown here is derived from an EMBL/GenBank/DDBJ whole genome shotgun (WGS) entry which is preliminary data.</text>
</comment>
<evidence type="ECO:0000313" key="3">
    <source>
        <dbReference type="EMBL" id="CAF4083526.1"/>
    </source>
</evidence>